<proteinExistence type="predicted"/>
<sequence length="85" mass="9847">MAPDEEEIEEEEEFVEKTFTCRDCGNTVEYGEGDDMIHLCDDCLELYKEDKIWKDFDAGKIGEEDLTSFDLTPYLNPKGKKKKGK</sequence>
<accession>A0ABY6HQR5</accession>
<reference evidence="1" key="1">
    <citation type="submission" date="2022-09" db="EMBL/GenBank/DDBJ databases">
        <title>Actin cytoskeleton and complex cell architecture in an #Asgard archaeon.</title>
        <authorList>
            <person name="Ponce Toledo R.I."/>
            <person name="Schleper C."/>
            <person name="Rodrigues Oliveira T."/>
            <person name="Wollweber F."/>
            <person name="Xu J."/>
            <person name="Rittmann S."/>
            <person name="Klingl A."/>
            <person name="Pilhofer M."/>
        </authorList>
    </citation>
    <scope>NUCLEOTIDE SEQUENCE</scope>
    <source>
        <strain evidence="1">B-35</strain>
    </source>
</reference>
<dbReference type="EMBL" id="CP104013">
    <property type="protein sequence ID" value="UYP44819.1"/>
    <property type="molecule type" value="Genomic_DNA"/>
</dbReference>
<dbReference type="Proteomes" id="UP001208689">
    <property type="component" value="Chromosome"/>
</dbReference>
<organism evidence="1 2">
    <name type="scientific">Candidatus Lokiarchaeum ossiferum</name>
    <dbReference type="NCBI Taxonomy" id="2951803"/>
    <lineage>
        <taxon>Archaea</taxon>
        <taxon>Promethearchaeati</taxon>
        <taxon>Promethearchaeota</taxon>
        <taxon>Promethearchaeia</taxon>
        <taxon>Promethearchaeales</taxon>
        <taxon>Promethearchaeaceae</taxon>
        <taxon>Candidatus Lokiarchaeum</taxon>
    </lineage>
</organism>
<evidence type="ECO:0000313" key="2">
    <source>
        <dbReference type="Proteomes" id="UP001208689"/>
    </source>
</evidence>
<keyword evidence="2" id="KW-1185">Reference proteome</keyword>
<name>A0ABY6HQR5_9ARCH</name>
<gene>
    <name evidence="1" type="ORF">NEF87_001104</name>
</gene>
<evidence type="ECO:0000313" key="1">
    <source>
        <dbReference type="EMBL" id="UYP44819.1"/>
    </source>
</evidence>
<protein>
    <submittedName>
        <fullName evidence="1">Uncharacterized protein</fullName>
    </submittedName>
</protein>